<dbReference type="InterPro" id="IPR023346">
    <property type="entry name" value="Lysozyme-like_dom_sf"/>
</dbReference>
<proteinExistence type="inferred from homology"/>
<organism evidence="3 4">
    <name type="scientific">Thermodesulforhabdus norvegica</name>
    <dbReference type="NCBI Taxonomy" id="39841"/>
    <lineage>
        <taxon>Bacteria</taxon>
        <taxon>Pseudomonadati</taxon>
        <taxon>Thermodesulfobacteriota</taxon>
        <taxon>Syntrophobacteria</taxon>
        <taxon>Syntrophobacterales</taxon>
        <taxon>Thermodesulforhabdaceae</taxon>
        <taxon>Thermodesulforhabdus</taxon>
    </lineage>
</organism>
<dbReference type="PANTHER" id="PTHR37423:SF2">
    <property type="entry name" value="MEMBRANE-BOUND LYTIC MUREIN TRANSGLYCOSYLASE C"/>
    <property type="match status" value="1"/>
</dbReference>
<protein>
    <submittedName>
        <fullName evidence="3">Transglycosylase SLT domain-containing protein</fullName>
    </submittedName>
</protein>
<dbReference type="STRING" id="39841.SAMN05660836_02135"/>
<dbReference type="AlphaFoldDB" id="A0A1I4V6M4"/>
<sequence>MRYFKWFIGVSVVILVAVGCGFAFEGDGSVRVKPGERVLLSPLLSTAFENAIFVSSNDRLDGPDLRSLFHPSVDYWVERFSRGRWRYSLEEALRNLWIYEGTMRRIFRRAGVPEELIFLCLVESHGRILSLSPHGAAGLWQIMPSTARYLGLRVNNVVDERYDPVKSTWAVARYLKKLYEKFGRWDLVFAAYNYGEYGVEEKIRRYGVKDFFRLVELRCFPRETRTYVPKVFATIRMGRSLLYAQYMDKERLTVRAVEVLRVTRPVSLMELSEILGMPLSVLMRLNPAVRNPYVNLPGGFLLHVPIGLRDLAVRALWGSRVM</sequence>
<dbReference type="OrthoDB" id="9815002at2"/>
<dbReference type="Proteomes" id="UP000199611">
    <property type="component" value="Unassembled WGS sequence"/>
</dbReference>
<dbReference type="SUPFAM" id="SSF53955">
    <property type="entry name" value="Lysozyme-like"/>
    <property type="match status" value="1"/>
</dbReference>
<name>A0A1I4V6M4_9BACT</name>
<feature type="domain" description="Transglycosylase SLT" evidence="2">
    <location>
        <begin position="111"/>
        <end position="210"/>
    </location>
</feature>
<evidence type="ECO:0000259" key="2">
    <source>
        <dbReference type="Pfam" id="PF01464"/>
    </source>
</evidence>
<dbReference type="PROSITE" id="PS51257">
    <property type="entry name" value="PROKAR_LIPOPROTEIN"/>
    <property type="match status" value="1"/>
</dbReference>
<keyword evidence="4" id="KW-1185">Reference proteome</keyword>
<dbReference type="Gene3D" id="1.10.530.10">
    <property type="match status" value="1"/>
</dbReference>
<dbReference type="Pfam" id="PF01464">
    <property type="entry name" value="SLT"/>
    <property type="match status" value="1"/>
</dbReference>
<evidence type="ECO:0000256" key="1">
    <source>
        <dbReference type="ARBA" id="ARBA00007734"/>
    </source>
</evidence>
<dbReference type="PANTHER" id="PTHR37423">
    <property type="entry name" value="SOLUBLE LYTIC MUREIN TRANSGLYCOSYLASE-RELATED"/>
    <property type="match status" value="1"/>
</dbReference>
<accession>A0A1I4V6M4</accession>
<gene>
    <name evidence="3" type="ORF">SAMN05660836_02135</name>
</gene>
<dbReference type="CDD" id="cd16894">
    <property type="entry name" value="MltD-like"/>
    <property type="match status" value="1"/>
</dbReference>
<evidence type="ECO:0000313" key="3">
    <source>
        <dbReference type="EMBL" id="SFM96803.1"/>
    </source>
</evidence>
<reference evidence="3 4" key="1">
    <citation type="submission" date="2016-10" db="EMBL/GenBank/DDBJ databases">
        <authorList>
            <person name="de Groot N.N."/>
        </authorList>
    </citation>
    <scope>NUCLEOTIDE SEQUENCE [LARGE SCALE GENOMIC DNA]</scope>
    <source>
        <strain evidence="3 4">DSM 9990</strain>
    </source>
</reference>
<comment type="similarity">
    <text evidence="1">Belongs to the transglycosylase Slt family.</text>
</comment>
<dbReference type="RefSeq" id="WP_093395696.1">
    <property type="nucleotide sequence ID" value="NZ_FOUU01000008.1"/>
</dbReference>
<evidence type="ECO:0000313" key="4">
    <source>
        <dbReference type="Proteomes" id="UP000199611"/>
    </source>
</evidence>
<dbReference type="InterPro" id="IPR008258">
    <property type="entry name" value="Transglycosylase_SLT_dom_1"/>
</dbReference>
<dbReference type="EMBL" id="FOUU01000008">
    <property type="protein sequence ID" value="SFM96803.1"/>
    <property type="molecule type" value="Genomic_DNA"/>
</dbReference>